<reference evidence="1 2" key="1">
    <citation type="submission" date="2019-08" db="EMBL/GenBank/DDBJ databases">
        <title>Pelomicrobium methylotrophicum gen. nov., sp. nov. a moderately thermophilic, facultatively anaerobic, lithoautotrophic and methylotrophic bacterium isolated from a terrestrial mud volcano.</title>
        <authorList>
            <person name="Slobodkina G.B."/>
            <person name="Merkel A.Y."/>
            <person name="Slobodkin A.I."/>
        </authorList>
    </citation>
    <scope>NUCLEOTIDE SEQUENCE [LARGE SCALE GENOMIC DNA]</scope>
    <source>
        <strain evidence="1 2">SM250</strain>
    </source>
</reference>
<dbReference type="RefSeq" id="WP_147799964.1">
    <property type="nucleotide sequence ID" value="NZ_VPFL01000012.1"/>
</dbReference>
<proteinExistence type="predicted"/>
<dbReference type="AlphaFoldDB" id="A0A5C7EWZ0"/>
<dbReference type="OrthoDB" id="6105417at2"/>
<gene>
    <name evidence="1" type="ORF">FR698_09505</name>
</gene>
<dbReference type="Proteomes" id="UP000321201">
    <property type="component" value="Unassembled WGS sequence"/>
</dbReference>
<evidence type="ECO:0000313" key="2">
    <source>
        <dbReference type="Proteomes" id="UP000321201"/>
    </source>
</evidence>
<protein>
    <submittedName>
        <fullName evidence="1">Uncharacterized protein</fullName>
    </submittedName>
</protein>
<keyword evidence="2" id="KW-1185">Reference proteome</keyword>
<dbReference type="EMBL" id="VPFL01000012">
    <property type="protein sequence ID" value="TXF11565.1"/>
    <property type="molecule type" value="Genomic_DNA"/>
</dbReference>
<name>A0A5C7EWZ0_9PROT</name>
<dbReference type="InParanoid" id="A0A5C7EWZ0"/>
<organism evidence="1 2">
    <name type="scientific">Pelomicrobium methylotrophicum</name>
    <dbReference type="NCBI Taxonomy" id="2602750"/>
    <lineage>
        <taxon>Bacteria</taxon>
        <taxon>Pseudomonadati</taxon>
        <taxon>Pseudomonadota</taxon>
        <taxon>Hydrogenophilia</taxon>
        <taxon>Hydrogenophilia incertae sedis</taxon>
        <taxon>Pelomicrobium</taxon>
    </lineage>
</organism>
<sequence length="66" mass="7610">MQEVEGVYSDEYIDYWGDVYVALDLRERAGVDFERFLKSPDTILREAGIEPLLPEQAEAAARIFSR</sequence>
<comment type="caution">
    <text evidence="1">The sequence shown here is derived from an EMBL/GenBank/DDBJ whole genome shotgun (WGS) entry which is preliminary data.</text>
</comment>
<accession>A0A5C7EWZ0</accession>
<evidence type="ECO:0000313" key="1">
    <source>
        <dbReference type="EMBL" id="TXF11565.1"/>
    </source>
</evidence>